<evidence type="ECO:0000256" key="1">
    <source>
        <dbReference type="SAM" id="MobiDB-lite"/>
    </source>
</evidence>
<evidence type="ECO:0000313" key="3">
    <source>
        <dbReference type="EMBL" id="KXN68636.1"/>
    </source>
</evidence>
<gene>
    <name evidence="3" type="ORF">CONCODRAFT_72116</name>
</gene>
<evidence type="ECO:0000313" key="4">
    <source>
        <dbReference type="Proteomes" id="UP000070444"/>
    </source>
</evidence>
<feature type="region of interest" description="Disordered" evidence="1">
    <location>
        <begin position="110"/>
        <end position="205"/>
    </location>
</feature>
<proteinExistence type="predicted"/>
<feature type="chain" id="PRO_5007294352" evidence="2">
    <location>
        <begin position="20"/>
        <end position="276"/>
    </location>
</feature>
<feature type="compositionally biased region" description="Polar residues" evidence="1">
    <location>
        <begin position="147"/>
        <end position="161"/>
    </location>
</feature>
<sequence length="276" mass="30765">MHVFFYFFLFSNWVHFVSAQNNNLLQVNYYINQFLMNCYNQNRFNIYYWRDCQNQLADWYNENFATKYEPPVPNPTVNPLQPSPSWKYIPPVGSPINETPAPIITRTHPPVIITTPVPPRSPALQTSHAHRTSKPKSTENPLPSRVPTPNNSRTHQTTSPAAEQESTKTDHQISPTSTNTDITSESTPTSTTDESSSSSDGSVATSTSSDFVYIWTTTTNTAQSAAATPTAAQGNDNRNVPFVPGFDYLTFNSAKPQSVNICIVPLIVLSILLTFI</sequence>
<reference evidence="3 4" key="1">
    <citation type="journal article" date="2015" name="Genome Biol. Evol.">
        <title>Phylogenomic analyses indicate that early fungi evolved digesting cell walls of algal ancestors of land plants.</title>
        <authorList>
            <person name="Chang Y."/>
            <person name="Wang S."/>
            <person name="Sekimoto S."/>
            <person name="Aerts A.L."/>
            <person name="Choi C."/>
            <person name="Clum A."/>
            <person name="LaButti K.M."/>
            <person name="Lindquist E.A."/>
            <person name="Yee Ngan C."/>
            <person name="Ohm R.A."/>
            <person name="Salamov A.A."/>
            <person name="Grigoriev I.V."/>
            <person name="Spatafora J.W."/>
            <person name="Berbee M.L."/>
        </authorList>
    </citation>
    <scope>NUCLEOTIDE SEQUENCE [LARGE SCALE GENOMIC DNA]</scope>
    <source>
        <strain evidence="3 4">NRRL 28638</strain>
    </source>
</reference>
<feature type="signal peptide" evidence="2">
    <location>
        <begin position="1"/>
        <end position="19"/>
    </location>
</feature>
<dbReference type="EMBL" id="KQ964567">
    <property type="protein sequence ID" value="KXN68636.1"/>
    <property type="molecule type" value="Genomic_DNA"/>
</dbReference>
<keyword evidence="4" id="KW-1185">Reference proteome</keyword>
<keyword evidence="2" id="KW-0732">Signal</keyword>
<evidence type="ECO:0000256" key="2">
    <source>
        <dbReference type="SAM" id="SignalP"/>
    </source>
</evidence>
<dbReference type="AlphaFoldDB" id="A0A137P0P9"/>
<accession>A0A137P0P9</accession>
<feature type="compositionally biased region" description="Low complexity" evidence="1">
    <location>
        <begin position="180"/>
        <end position="205"/>
    </location>
</feature>
<protein>
    <submittedName>
        <fullName evidence="3">Uncharacterized protein</fullName>
    </submittedName>
</protein>
<dbReference type="Proteomes" id="UP000070444">
    <property type="component" value="Unassembled WGS sequence"/>
</dbReference>
<organism evidence="3 4">
    <name type="scientific">Conidiobolus coronatus (strain ATCC 28846 / CBS 209.66 / NRRL 28638)</name>
    <name type="common">Delacroixia coronata</name>
    <dbReference type="NCBI Taxonomy" id="796925"/>
    <lineage>
        <taxon>Eukaryota</taxon>
        <taxon>Fungi</taxon>
        <taxon>Fungi incertae sedis</taxon>
        <taxon>Zoopagomycota</taxon>
        <taxon>Entomophthoromycotina</taxon>
        <taxon>Entomophthoromycetes</taxon>
        <taxon>Entomophthorales</taxon>
        <taxon>Ancylistaceae</taxon>
        <taxon>Conidiobolus</taxon>
    </lineage>
</organism>
<name>A0A137P0P9_CONC2</name>